<name>A0ABT8KD61_9MICO</name>
<sequence length="84" mass="9247">MIGLGGEPEPLTCSRAGCREQAAWRIEWRNPRIHTADRVKVWLACGEHVDFLREFLAARDFPLAVVALDGGALDDGALDDRTTA</sequence>
<evidence type="ECO:0000313" key="1">
    <source>
        <dbReference type="EMBL" id="MDN4615386.1"/>
    </source>
</evidence>
<evidence type="ECO:0008006" key="3">
    <source>
        <dbReference type="Google" id="ProtNLM"/>
    </source>
</evidence>
<dbReference type="Proteomes" id="UP001174208">
    <property type="component" value="Unassembled WGS sequence"/>
</dbReference>
<organism evidence="1 2">
    <name type="scientific">Leifsonia williamsii</name>
    <dbReference type="NCBI Taxonomy" id="3035919"/>
    <lineage>
        <taxon>Bacteria</taxon>
        <taxon>Bacillati</taxon>
        <taxon>Actinomycetota</taxon>
        <taxon>Actinomycetes</taxon>
        <taxon>Micrococcales</taxon>
        <taxon>Microbacteriaceae</taxon>
        <taxon>Leifsonia</taxon>
    </lineage>
</organism>
<reference evidence="1" key="1">
    <citation type="submission" date="2023-06" db="EMBL/GenBank/DDBJ databases">
        <title>MT1 and MT2 Draft Genomes of Novel Species.</title>
        <authorList>
            <person name="Venkateswaran K."/>
        </authorList>
    </citation>
    <scope>NUCLEOTIDE SEQUENCE</scope>
    <source>
        <strain evidence="1">F6_8S_P_1B</strain>
    </source>
</reference>
<accession>A0ABT8KD61</accession>
<proteinExistence type="predicted"/>
<evidence type="ECO:0000313" key="2">
    <source>
        <dbReference type="Proteomes" id="UP001174208"/>
    </source>
</evidence>
<dbReference type="EMBL" id="JAROCF010000001">
    <property type="protein sequence ID" value="MDN4615386.1"/>
    <property type="molecule type" value="Genomic_DNA"/>
</dbReference>
<comment type="caution">
    <text evidence="1">The sequence shown here is derived from an EMBL/GenBank/DDBJ whole genome shotgun (WGS) entry which is preliminary data.</text>
</comment>
<keyword evidence="2" id="KW-1185">Reference proteome</keyword>
<dbReference type="RefSeq" id="WP_301208428.1">
    <property type="nucleotide sequence ID" value="NZ_JAROCF010000001.1"/>
</dbReference>
<protein>
    <recommendedName>
        <fullName evidence="3">Acetone carboxylase</fullName>
    </recommendedName>
</protein>
<gene>
    <name evidence="1" type="ORF">P5G50_13105</name>
</gene>